<accession>A0A5B7DIF2</accession>
<dbReference type="AlphaFoldDB" id="A0A5B7DIF2"/>
<organism evidence="1 2">
    <name type="scientific">Portunus trituberculatus</name>
    <name type="common">Swimming crab</name>
    <name type="synonym">Neptunus trituberculatus</name>
    <dbReference type="NCBI Taxonomy" id="210409"/>
    <lineage>
        <taxon>Eukaryota</taxon>
        <taxon>Metazoa</taxon>
        <taxon>Ecdysozoa</taxon>
        <taxon>Arthropoda</taxon>
        <taxon>Crustacea</taxon>
        <taxon>Multicrustacea</taxon>
        <taxon>Malacostraca</taxon>
        <taxon>Eumalacostraca</taxon>
        <taxon>Eucarida</taxon>
        <taxon>Decapoda</taxon>
        <taxon>Pleocyemata</taxon>
        <taxon>Brachyura</taxon>
        <taxon>Eubrachyura</taxon>
        <taxon>Portunoidea</taxon>
        <taxon>Portunidae</taxon>
        <taxon>Portuninae</taxon>
        <taxon>Portunus</taxon>
    </lineage>
</organism>
<proteinExistence type="predicted"/>
<dbReference type="Proteomes" id="UP000324222">
    <property type="component" value="Unassembled WGS sequence"/>
</dbReference>
<evidence type="ECO:0000313" key="1">
    <source>
        <dbReference type="EMBL" id="MPC20846.1"/>
    </source>
</evidence>
<evidence type="ECO:0000313" key="2">
    <source>
        <dbReference type="Proteomes" id="UP000324222"/>
    </source>
</evidence>
<sequence>MGREVRNIRATFADVPPPAMPRCICKFYDNFFLVKLLTVNEGLGHVRSLLVVLSHAAYPQLICGGGVKGQQTALHVGHPARLCRDPDMILSRGGADSVSGPLRDLARVAIPRHLQGSLQ</sequence>
<gene>
    <name evidence="1" type="ORF">E2C01_013807</name>
</gene>
<protein>
    <submittedName>
        <fullName evidence="1">Uncharacterized protein</fullName>
    </submittedName>
</protein>
<keyword evidence="2" id="KW-1185">Reference proteome</keyword>
<comment type="caution">
    <text evidence="1">The sequence shown here is derived from an EMBL/GenBank/DDBJ whole genome shotgun (WGS) entry which is preliminary data.</text>
</comment>
<name>A0A5B7DIF2_PORTR</name>
<dbReference type="EMBL" id="VSRR010000916">
    <property type="protein sequence ID" value="MPC20846.1"/>
    <property type="molecule type" value="Genomic_DNA"/>
</dbReference>
<reference evidence="1 2" key="1">
    <citation type="submission" date="2019-05" db="EMBL/GenBank/DDBJ databases">
        <title>Another draft genome of Portunus trituberculatus and its Hox gene families provides insights of decapod evolution.</title>
        <authorList>
            <person name="Jeong J.-H."/>
            <person name="Song I."/>
            <person name="Kim S."/>
            <person name="Choi T."/>
            <person name="Kim D."/>
            <person name="Ryu S."/>
            <person name="Kim W."/>
        </authorList>
    </citation>
    <scope>NUCLEOTIDE SEQUENCE [LARGE SCALE GENOMIC DNA]</scope>
    <source>
        <tissue evidence="1">Muscle</tissue>
    </source>
</reference>